<organism evidence="7 8">
    <name type="scientific">Planosporangium mesophilum</name>
    <dbReference type="NCBI Taxonomy" id="689768"/>
    <lineage>
        <taxon>Bacteria</taxon>
        <taxon>Bacillati</taxon>
        <taxon>Actinomycetota</taxon>
        <taxon>Actinomycetes</taxon>
        <taxon>Micromonosporales</taxon>
        <taxon>Micromonosporaceae</taxon>
        <taxon>Planosporangium</taxon>
    </lineage>
</organism>
<comment type="function">
    <text evidence="4">Flagellin is the subunit protein which polymerizes to form the filaments of bacterial flagella.</text>
</comment>
<proteinExistence type="inferred from homology"/>
<dbReference type="EMBL" id="BOON01000008">
    <property type="protein sequence ID" value="GII21531.1"/>
    <property type="molecule type" value="Genomic_DNA"/>
</dbReference>
<evidence type="ECO:0000313" key="8">
    <source>
        <dbReference type="Proteomes" id="UP000599074"/>
    </source>
</evidence>
<feature type="domain" description="Flagellin C-terminal" evidence="6">
    <location>
        <begin position="337"/>
        <end position="420"/>
    </location>
</feature>
<keyword evidence="3 4" id="KW-0975">Bacterial flagellum</keyword>
<dbReference type="InterPro" id="IPR001029">
    <property type="entry name" value="Flagellin_N"/>
</dbReference>
<evidence type="ECO:0000256" key="1">
    <source>
        <dbReference type="ARBA" id="ARBA00005709"/>
    </source>
</evidence>
<dbReference type="InterPro" id="IPR001492">
    <property type="entry name" value="Flagellin"/>
</dbReference>
<sequence>MIGIGMSGGASAVNALGRSAAAVRAAQAGLISGRRINSAADDAAGLSTSTALTTRARGLTVAAKGVREVIDGLTVIDGVFATVTGVLQRLRDLGVQSGSGALGPDDRAALGAESRQGLAHIDALLALRLSGRAVFAGQPGTAVPYQPAVAPVPPVPAKPAVLTGSPLGAFTVGGAAPPAAAGDDLTVSTGGSSLTLHLAPGTYATAQDALTGVRAAWTTALAGADAATAAAVAGVTFSLTAGGALTVTAGDTGPTSSVTVAGGATAALGLDNPTTTVGADATPGVPGRPEVPAQREQPLRLYVQEGPDAGDGFDILIPLLDTQALGLTGWAPGQAGIDAVDSALAQVMSTRTTLGAQTNALTSSARLADVTADNLTEAASRISDADLGAASVQLALAQSRFSAGIAVLSTARAAHADLIQRLLGGLGRRGSLLDLAA</sequence>
<evidence type="ECO:0000256" key="4">
    <source>
        <dbReference type="RuleBase" id="RU362073"/>
    </source>
</evidence>
<dbReference type="Gene3D" id="1.20.1330.10">
    <property type="entry name" value="f41 fragment of flagellin, N-terminal domain"/>
    <property type="match status" value="1"/>
</dbReference>
<comment type="caution">
    <text evidence="7">The sequence shown here is derived from an EMBL/GenBank/DDBJ whole genome shotgun (WGS) entry which is preliminary data.</text>
</comment>
<dbReference type="InterPro" id="IPR046358">
    <property type="entry name" value="Flagellin_C"/>
</dbReference>
<feature type="domain" description="Flagellin N-terminal" evidence="5">
    <location>
        <begin position="12"/>
        <end position="122"/>
    </location>
</feature>
<dbReference type="Proteomes" id="UP000599074">
    <property type="component" value="Unassembled WGS sequence"/>
</dbReference>
<comment type="subcellular location">
    <subcellularLocation>
        <location evidence="4">Secreted</location>
    </subcellularLocation>
    <subcellularLocation>
        <location evidence="4">Bacterial flagellum</location>
    </subcellularLocation>
</comment>
<dbReference type="PANTHER" id="PTHR42792">
    <property type="entry name" value="FLAGELLIN"/>
    <property type="match status" value="1"/>
</dbReference>
<evidence type="ECO:0000256" key="3">
    <source>
        <dbReference type="ARBA" id="ARBA00023143"/>
    </source>
</evidence>
<dbReference type="PANTHER" id="PTHR42792:SF2">
    <property type="entry name" value="FLAGELLIN"/>
    <property type="match status" value="1"/>
</dbReference>
<comment type="similarity">
    <text evidence="1 4">Belongs to the bacterial flagellin family.</text>
</comment>
<accession>A0A8J3WZD8</accession>
<keyword evidence="4" id="KW-0964">Secreted</keyword>
<dbReference type="Pfam" id="PF00700">
    <property type="entry name" value="Flagellin_C"/>
    <property type="match status" value="1"/>
</dbReference>
<evidence type="ECO:0000259" key="5">
    <source>
        <dbReference type="Pfam" id="PF00669"/>
    </source>
</evidence>
<reference evidence="7" key="1">
    <citation type="submission" date="2021-01" db="EMBL/GenBank/DDBJ databases">
        <title>Whole genome shotgun sequence of Planosporangium mesophilum NBRC 109066.</title>
        <authorList>
            <person name="Komaki H."/>
            <person name="Tamura T."/>
        </authorList>
    </citation>
    <scope>NUCLEOTIDE SEQUENCE</scope>
    <source>
        <strain evidence="7">NBRC 109066</strain>
    </source>
</reference>
<dbReference type="GO" id="GO:0005198">
    <property type="term" value="F:structural molecule activity"/>
    <property type="evidence" value="ECO:0007669"/>
    <property type="project" value="UniProtKB-UniRule"/>
</dbReference>
<gene>
    <name evidence="7" type="ORF">Pme01_11280</name>
</gene>
<dbReference type="RefSeq" id="WP_168117560.1">
    <property type="nucleotide sequence ID" value="NZ_BOON01000008.1"/>
</dbReference>
<dbReference type="AlphaFoldDB" id="A0A8J3WZD8"/>
<evidence type="ECO:0000313" key="7">
    <source>
        <dbReference type="EMBL" id="GII21531.1"/>
    </source>
</evidence>
<keyword evidence="8" id="KW-1185">Reference proteome</keyword>
<dbReference type="Pfam" id="PF00669">
    <property type="entry name" value="Flagellin_N"/>
    <property type="match status" value="1"/>
</dbReference>
<dbReference type="GO" id="GO:0005576">
    <property type="term" value="C:extracellular region"/>
    <property type="evidence" value="ECO:0007669"/>
    <property type="project" value="UniProtKB-SubCell"/>
</dbReference>
<name>A0A8J3WZD8_9ACTN</name>
<dbReference type="PRINTS" id="PR00207">
    <property type="entry name" value="FLAGELLIN"/>
</dbReference>
<protein>
    <recommendedName>
        <fullName evidence="2 4">Flagellin</fullName>
    </recommendedName>
</protein>
<dbReference type="SUPFAM" id="SSF64518">
    <property type="entry name" value="Phase 1 flagellin"/>
    <property type="match status" value="1"/>
</dbReference>
<dbReference type="GO" id="GO:0009288">
    <property type="term" value="C:bacterial-type flagellum"/>
    <property type="evidence" value="ECO:0007669"/>
    <property type="project" value="UniProtKB-SubCell"/>
</dbReference>
<evidence type="ECO:0000256" key="2">
    <source>
        <dbReference type="ARBA" id="ARBA00020110"/>
    </source>
</evidence>
<evidence type="ECO:0000259" key="6">
    <source>
        <dbReference type="Pfam" id="PF00700"/>
    </source>
</evidence>